<dbReference type="SUPFAM" id="SSF47031">
    <property type="entry name" value="Second domain of FERM"/>
    <property type="match status" value="1"/>
</dbReference>
<dbReference type="PROSITE" id="PS50057">
    <property type="entry name" value="FERM_3"/>
    <property type="match status" value="1"/>
</dbReference>
<dbReference type="Gene3D" id="1.20.80.10">
    <property type="match status" value="1"/>
</dbReference>
<dbReference type="InterPro" id="IPR019748">
    <property type="entry name" value="FERM_central"/>
</dbReference>
<dbReference type="Ensembl" id="ENSCINT00000035340.1">
    <property type="protein sequence ID" value="ENSCINP00000033214.1"/>
    <property type="gene ID" value="ENSCING00000018473.1"/>
</dbReference>
<dbReference type="CDD" id="cd17099">
    <property type="entry name" value="FERM_F1_PTPN14_like"/>
    <property type="match status" value="1"/>
</dbReference>
<dbReference type="InterPro" id="IPR035963">
    <property type="entry name" value="FERM_2"/>
</dbReference>
<dbReference type="HOGENOM" id="CLU_121008_0_0_1"/>
<evidence type="ECO:0000259" key="2">
    <source>
        <dbReference type="PROSITE" id="PS50057"/>
    </source>
</evidence>
<dbReference type="InterPro" id="IPR019747">
    <property type="entry name" value="FERM_CS"/>
</dbReference>
<dbReference type="AlphaFoldDB" id="H2XU80"/>
<accession>H2XU80</accession>
<evidence type="ECO:0000256" key="1">
    <source>
        <dbReference type="ARBA" id="ARBA00022801"/>
    </source>
</evidence>
<dbReference type="FunFam" id="3.10.20.90:FF:000039">
    <property type="entry name" value="Tyrosine-protein phosphatase non-receptor type"/>
    <property type="match status" value="1"/>
</dbReference>
<dbReference type="PRINTS" id="PR00935">
    <property type="entry name" value="BAND41"/>
</dbReference>
<dbReference type="InterPro" id="IPR000299">
    <property type="entry name" value="FERM_domain"/>
</dbReference>
<name>H2XU80_CIOIN</name>
<keyword evidence="1" id="KW-0378">Hydrolase</keyword>
<dbReference type="Proteomes" id="UP000008144">
    <property type="component" value="Unassembled WGS sequence"/>
</dbReference>
<dbReference type="PANTHER" id="PTHR45706:SF1">
    <property type="entry name" value="PEZ, ISOFORM A"/>
    <property type="match status" value="1"/>
</dbReference>
<dbReference type="Gene3D" id="3.10.20.90">
    <property type="entry name" value="Phosphatidylinositol 3-kinase Catalytic Subunit, Chain A, domain 1"/>
    <property type="match status" value="1"/>
</dbReference>
<reference evidence="4" key="1">
    <citation type="journal article" date="2002" name="Science">
        <title>The draft genome of Ciona intestinalis: insights into chordate and vertebrate origins.</title>
        <authorList>
            <person name="Dehal P."/>
            <person name="Satou Y."/>
            <person name="Campbell R.K."/>
            <person name="Chapman J."/>
            <person name="Degnan B."/>
            <person name="De Tomaso A."/>
            <person name="Davidson B."/>
            <person name="Di Gregorio A."/>
            <person name="Gelpke M."/>
            <person name="Goodstein D.M."/>
            <person name="Harafuji N."/>
            <person name="Hastings K.E."/>
            <person name="Ho I."/>
            <person name="Hotta K."/>
            <person name="Huang W."/>
            <person name="Kawashima T."/>
            <person name="Lemaire P."/>
            <person name="Martinez D."/>
            <person name="Meinertzhagen I.A."/>
            <person name="Necula S."/>
            <person name="Nonaka M."/>
            <person name="Putnam N."/>
            <person name="Rash S."/>
            <person name="Saiga H."/>
            <person name="Satake M."/>
            <person name="Terry A."/>
            <person name="Yamada L."/>
            <person name="Wang H.G."/>
            <person name="Awazu S."/>
            <person name="Azumi K."/>
            <person name="Boore J."/>
            <person name="Branno M."/>
            <person name="Chin-Bow S."/>
            <person name="DeSantis R."/>
            <person name="Doyle S."/>
            <person name="Francino P."/>
            <person name="Keys D.N."/>
            <person name="Haga S."/>
            <person name="Hayashi H."/>
            <person name="Hino K."/>
            <person name="Imai K.S."/>
            <person name="Inaba K."/>
            <person name="Kano S."/>
            <person name="Kobayashi K."/>
            <person name="Kobayashi M."/>
            <person name="Lee B.I."/>
            <person name="Makabe K.W."/>
            <person name="Manohar C."/>
            <person name="Matassi G."/>
            <person name="Medina M."/>
            <person name="Mochizuki Y."/>
            <person name="Mount S."/>
            <person name="Morishita T."/>
            <person name="Miura S."/>
            <person name="Nakayama A."/>
            <person name="Nishizaka S."/>
            <person name="Nomoto H."/>
            <person name="Ohta F."/>
            <person name="Oishi K."/>
            <person name="Rigoutsos I."/>
            <person name="Sano M."/>
            <person name="Sasaki A."/>
            <person name="Sasakura Y."/>
            <person name="Shoguchi E."/>
            <person name="Shin-i T."/>
            <person name="Spagnuolo A."/>
            <person name="Stainier D."/>
            <person name="Suzuki M.M."/>
            <person name="Tassy O."/>
            <person name="Takatori N."/>
            <person name="Tokuoka M."/>
            <person name="Yagi K."/>
            <person name="Yoshizaki F."/>
            <person name="Wada S."/>
            <person name="Zhang C."/>
            <person name="Hyatt P.D."/>
            <person name="Larimer F."/>
            <person name="Detter C."/>
            <person name="Doggett N."/>
            <person name="Glavina T."/>
            <person name="Hawkins T."/>
            <person name="Richardson P."/>
            <person name="Lucas S."/>
            <person name="Kohara Y."/>
            <person name="Levine M."/>
            <person name="Satoh N."/>
            <person name="Rokhsar D.S."/>
        </authorList>
    </citation>
    <scope>NUCLEOTIDE SEQUENCE [LARGE SCALE GENOMIC DNA]</scope>
</reference>
<dbReference type="Pfam" id="PF09379">
    <property type="entry name" value="FERM_N"/>
    <property type="match status" value="1"/>
</dbReference>
<feature type="domain" description="FERM" evidence="2">
    <location>
        <begin position="31"/>
        <end position="235"/>
    </location>
</feature>
<keyword evidence="4" id="KW-1185">Reference proteome</keyword>
<dbReference type="PROSITE" id="PS00660">
    <property type="entry name" value="FERM_1"/>
    <property type="match status" value="1"/>
</dbReference>
<dbReference type="STRING" id="7719.ENSCINP00000033214"/>
<proteinExistence type="predicted"/>
<dbReference type="InterPro" id="IPR029071">
    <property type="entry name" value="Ubiquitin-like_domsf"/>
</dbReference>
<dbReference type="CDD" id="cd14473">
    <property type="entry name" value="FERM_B-lobe"/>
    <property type="match status" value="1"/>
</dbReference>
<evidence type="ECO:0000313" key="3">
    <source>
        <dbReference type="Ensembl" id="ENSCINP00000033214.1"/>
    </source>
</evidence>
<dbReference type="SUPFAM" id="SSF54236">
    <property type="entry name" value="Ubiquitin-like"/>
    <property type="match status" value="1"/>
</dbReference>
<protein>
    <recommendedName>
        <fullName evidence="2">FERM domain-containing protein</fullName>
    </recommendedName>
</protein>
<evidence type="ECO:0000313" key="4">
    <source>
        <dbReference type="Proteomes" id="UP000008144"/>
    </source>
</evidence>
<dbReference type="InParanoid" id="H2XU80"/>
<sequence>MLDKALNTVIMPFGIKLRRTGRYILSHKNSFLIRVQLLDNTAMECTLTVENTGIDCLNAVAQRLELRELRYFGLKYLNKQMKARWVELDKPLKKQVDKNSHEPILFFGVMFYVANIDRLQHEITRYLFYLQLKNNVIDGALPCSKIEAVELASYMLQAEFGNHDPDIHSIDYFRDYILFPEFLTPNDPTLDSLTQQAIEQHERHSTGSGLLAQHNTGEVGMWYPPTPLVLTPYIP</sequence>
<dbReference type="Pfam" id="PF00373">
    <property type="entry name" value="FERM_M"/>
    <property type="match status" value="1"/>
</dbReference>
<dbReference type="InterPro" id="IPR019749">
    <property type="entry name" value="Band_41_domain"/>
</dbReference>
<reference evidence="3" key="3">
    <citation type="submission" date="2025-09" db="UniProtKB">
        <authorList>
            <consortium name="Ensembl"/>
        </authorList>
    </citation>
    <scope>IDENTIFICATION</scope>
</reference>
<dbReference type="PANTHER" id="PTHR45706">
    <property type="entry name" value="TYROSINE-PROTEIN PHOSPHATASE"/>
    <property type="match status" value="1"/>
</dbReference>
<dbReference type="FunFam" id="1.20.80.10:FF:000014">
    <property type="entry name" value="Tyrosine-protein phosphatase non-receptor type"/>
    <property type="match status" value="1"/>
</dbReference>
<organism evidence="3 4">
    <name type="scientific">Ciona intestinalis</name>
    <name type="common">Transparent sea squirt</name>
    <name type="synonym">Ascidia intestinalis</name>
    <dbReference type="NCBI Taxonomy" id="7719"/>
    <lineage>
        <taxon>Eukaryota</taxon>
        <taxon>Metazoa</taxon>
        <taxon>Chordata</taxon>
        <taxon>Tunicata</taxon>
        <taxon>Ascidiacea</taxon>
        <taxon>Phlebobranchia</taxon>
        <taxon>Cionidae</taxon>
        <taxon>Ciona</taxon>
    </lineage>
</organism>
<dbReference type="GO" id="GO:0016787">
    <property type="term" value="F:hydrolase activity"/>
    <property type="evidence" value="ECO:0007669"/>
    <property type="project" value="UniProtKB-KW"/>
</dbReference>
<dbReference type="InterPro" id="IPR018979">
    <property type="entry name" value="FERM_N"/>
</dbReference>
<dbReference type="SMART" id="SM00295">
    <property type="entry name" value="B41"/>
    <property type="match status" value="1"/>
</dbReference>
<dbReference type="OMA" id="IECTLSI"/>
<dbReference type="InterPro" id="IPR014352">
    <property type="entry name" value="FERM/acyl-CoA-bd_prot_sf"/>
</dbReference>
<reference evidence="3" key="2">
    <citation type="submission" date="2025-08" db="UniProtKB">
        <authorList>
            <consortium name="Ensembl"/>
        </authorList>
    </citation>
    <scope>IDENTIFICATION</scope>
</reference>
<dbReference type="GeneTree" id="ENSGT00940000156874"/>